<evidence type="ECO:0008006" key="4">
    <source>
        <dbReference type="Google" id="ProtNLM"/>
    </source>
</evidence>
<gene>
    <name evidence="2" type="ORF">VA7868_03103</name>
</gene>
<dbReference type="Proteomes" id="UP000184608">
    <property type="component" value="Unassembled WGS sequence"/>
</dbReference>
<dbReference type="AlphaFoldDB" id="A0A1M5ZR18"/>
<organism evidence="2 3">
    <name type="scientific">Vibrio aerogenes CECT 7868</name>
    <dbReference type="NCBI Taxonomy" id="1216006"/>
    <lineage>
        <taxon>Bacteria</taxon>
        <taxon>Pseudomonadati</taxon>
        <taxon>Pseudomonadota</taxon>
        <taxon>Gammaproteobacteria</taxon>
        <taxon>Vibrionales</taxon>
        <taxon>Vibrionaceae</taxon>
        <taxon>Vibrio</taxon>
    </lineage>
</organism>
<name>A0A1M5ZR18_9VIBR</name>
<accession>A0A1M5ZR18</accession>
<feature type="compositionally biased region" description="Polar residues" evidence="1">
    <location>
        <begin position="360"/>
        <end position="372"/>
    </location>
</feature>
<feature type="region of interest" description="Disordered" evidence="1">
    <location>
        <begin position="119"/>
        <end position="144"/>
    </location>
</feature>
<sequence>MPDCCNTSTVKCRLVKPRLTRAGLRKKLTLLSCAVLLAGCASGSRPLPDRQLSDVNRQEKVLIAAKNYPALIDFYQARLRQEESAVWREKLAKTYLDSRDPESALFTLRPLFIQGLNGQFTDGKPADGERTNGKRTHEPQSDSAYWKNTARRESGSGPCFFGELSSSGQSDAEPLHVQTRFQTGLQNKSQKSFQKRLQTLSARSRLIAASACMDLGQAAPAKQWLISILRDPANQAHPVPESGETANLLGIIEAQAGNYTQARDWFVLARRYFYADAKVKNNLALIDMLEGQDQQALQRLMTIPEPDQEDPQFLANLLLAMAKNGRLDYLKKHLNPSLTQPQINMVYQALQQAEVMRPSAATTPTKSLQPDTGGTDAAAVSVAH</sequence>
<dbReference type="Gene3D" id="1.25.40.10">
    <property type="entry name" value="Tetratricopeptide repeat domain"/>
    <property type="match status" value="1"/>
</dbReference>
<evidence type="ECO:0000313" key="3">
    <source>
        <dbReference type="Proteomes" id="UP000184608"/>
    </source>
</evidence>
<dbReference type="SUPFAM" id="SSF48452">
    <property type="entry name" value="TPR-like"/>
    <property type="match status" value="1"/>
</dbReference>
<feature type="region of interest" description="Disordered" evidence="1">
    <location>
        <begin position="358"/>
        <end position="384"/>
    </location>
</feature>
<evidence type="ECO:0000313" key="2">
    <source>
        <dbReference type="EMBL" id="SHI26795.1"/>
    </source>
</evidence>
<keyword evidence="3" id="KW-1185">Reference proteome</keyword>
<dbReference type="InterPro" id="IPR011990">
    <property type="entry name" value="TPR-like_helical_dom_sf"/>
</dbReference>
<proteinExistence type="predicted"/>
<dbReference type="STRING" id="1216006.VA7868_03103"/>
<protein>
    <recommendedName>
        <fullName evidence="4">Tetratricopeptide repeat protein</fullName>
    </recommendedName>
</protein>
<reference evidence="2 3" key="1">
    <citation type="submission" date="2016-11" db="EMBL/GenBank/DDBJ databases">
        <authorList>
            <person name="Jaros S."/>
            <person name="Januszkiewicz K."/>
            <person name="Wedrychowicz H."/>
        </authorList>
    </citation>
    <scope>NUCLEOTIDE SEQUENCE [LARGE SCALE GENOMIC DNA]</scope>
    <source>
        <strain evidence="2 3">CECT 7868</strain>
    </source>
</reference>
<feature type="compositionally biased region" description="Basic and acidic residues" evidence="1">
    <location>
        <begin position="124"/>
        <end position="140"/>
    </location>
</feature>
<evidence type="ECO:0000256" key="1">
    <source>
        <dbReference type="SAM" id="MobiDB-lite"/>
    </source>
</evidence>
<dbReference type="EMBL" id="FQXZ01000035">
    <property type="protein sequence ID" value="SHI26795.1"/>
    <property type="molecule type" value="Genomic_DNA"/>
</dbReference>